<dbReference type="Proteomes" id="UP000244928">
    <property type="component" value="Chromosome"/>
</dbReference>
<dbReference type="InterPro" id="IPR052919">
    <property type="entry name" value="TA_system_RNase"/>
</dbReference>
<dbReference type="Pfam" id="PF01850">
    <property type="entry name" value="PIN"/>
    <property type="match status" value="1"/>
</dbReference>
<dbReference type="InterPro" id="IPR029060">
    <property type="entry name" value="PIN-like_dom_sf"/>
</dbReference>
<organism evidence="7 8">
    <name type="scientific">Dietzia lutea</name>
    <dbReference type="NCBI Taxonomy" id="546160"/>
    <lineage>
        <taxon>Bacteria</taxon>
        <taxon>Bacillati</taxon>
        <taxon>Actinomycetota</taxon>
        <taxon>Actinomycetes</taxon>
        <taxon>Mycobacteriales</taxon>
        <taxon>Dietziaceae</taxon>
        <taxon>Dietzia</taxon>
    </lineage>
</organism>
<accession>A0A2S1RCK8</accession>
<evidence type="ECO:0000256" key="3">
    <source>
        <dbReference type="ARBA" id="ARBA00022723"/>
    </source>
</evidence>
<evidence type="ECO:0000313" key="8">
    <source>
        <dbReference type="Proteomes" id="UP000244928"/>
    </source>
</evidence>
<dbReference type="SUPFAM" id="SSF88723">
    <property type="entry name" value="PIN domain-like"/>
    <property type="match status" value="1"/>
</dbReference>
<protein>
    <submittedName>
        <fullName evidence="7">Twitching motility protein PilT</fullName>
    </submittedName>
</protein>
<evidence type="ECO:0000313" key="7">
    <source>
        <dbReference type="EMBL" id="AWH94004.1"/>
    </source>
</evidence>
<keyword evidence="1" id="KW-1277">Toxin-antitoxin system</keyword>
<gene>
    <name evidence="7" type="ORF">A6035_14350</name>
</gene>
<dbReference type="EMBL" id="CP015449">
    <property type="protein sequence ID" value="AWH94004.1"/>
    <property type="molecule type" value="Genomic_DNA"/>
</dbReference>
<evidence type="ECO:0000256" key="4">
    <source>
        <dbReference type="ARBA" id="ARBA00022801"/>
    </source>
</evidence>
<proteinExistence type="predicted"/>
<evidence type="ECO:0000259" key="6">
    <source>
        <dbReference type="Pfam" id="PF01850"/>
    </source>
</evidence>
<keyword evidence="5" id="KW-0460">Magnesium</keyword>
<dbReference type="AlphaFoldDB" id="A0A2S1RCK8"/>
<dbReference type="GO" id="GO:0016787">
    <property type="term" value="F:hydrolase activity"/>
    <property type="evidence" value="ECO:0007669"/>
    <property type="project" value="UniProtKB-KW"/>
</dbReference>
<dbReference type="PANTHER" id="PTHR36173:SF2">
    <property type="entry name" value="RIBONUCLEASE VAPC16"/>
    <property type="match status" value="1"/>
</dbReference>
<evidence type="ECO:0000256" key="1">
    <source>
        <dbReference type="ARBA" id="ARBA00022649"/>
    </source>
</evidence>
<keyword evidence="2" id="KW-0540">Nuclease</keyword>
<dbReference type="InterPro" id="IPR041705">
    <property type="entry name" value="PIN_Sll0205"/>
</dbReference>
<keyword evidence="3" id="KW-0479">Metal-binding</keyword>
<reference evidence="7 8" key="1">
    <citation type="submission" date="2016-04" db="EMBL/GenBank/DDBJ databases">
        <title>Complete genome sequence of Dietzia lutea YIM 80766T, a strain isolated from desert soil in Egypt.</title>
        <authorList>
            <person name="Zhao J."/>
            <person name="Hu B."/>
            <person name="Geng S."/>
            <person name="Nie Y."/>
            <person name="Tang Y."/>
        </authorList>
    </citation>
    <scope>NUCLEOTIDE SEQUENCE [LARGE SCALE GENOMIC DNA]</scope>
    <source>
        <strain evidence="7 8">YIM 80766</strain>
    </source>
</reference>
<keyword evidence="8" id="KW-1185">Reference proteome</keyword>
<sequence>MDDNPRLGPSTRGAITAAPTVLYSAASVWELAIKQINGKLQLPLDFAGDVLAAGLEELTVSSTHVAAIDPAALPHRDPFDHMLVAQARAEGLQLVTADAAILKAGLPFVVDAQK</sequence>
<dbReference type="GO" id="GO:0004518">
    <property type="term" value="F:nuclease activity"/>
    <property type="evidence" value="ECO:0007669"/>
    <property type="project" value="UniProtKB-KW"/>
</dbReference>
<dbReference type="KEGG" id="dlu:A6035_14350"/>
<name>A0A2S1RCK8_9ACTN</name>
<dbReference type="InterPro" id="IPR002716">
    <property type="entry name" value="PIN_dom"/>
</dbReference>
<dbReference type="CDD" id="cd09872">
    <property type="entry name" value="PIN_Sll0205-like"/>
    <property type="match status" value="1"/>
</dbReference>
<dbReference type="GO" id="GO:0046872">
    <property type="term" value="F:metal ion binding"/>
    <property type="evidence" value="ECO:0007669"/>
    <property type="project" value="UniProtKB-KW"/>
</dbReference>
<evidence type="ECO:0000256" key="2">
    <source>
        <dbReference type="ARBA" id="ARBA00022722"/>
    </source>
</evidence>
<keyword evidence="4" id="KW-0378">Hydrolase</keyword>
<dbReference type="PANTHER" id="PTHR36173">
    <property type="entry name" value="RIBONUCLEASE VAPC16-RELATED"/>
    <property type="match status" value="1"/>
</dbReference>
<feature type="domain" description="PIN" evidence="6">
    <location>
        <begin position="12"/>
        <end position="103"/>
    </location>
</feature>
<evidence type="ECO:0000256" key="5">
    <source>
        <dbReference type="ARBA" id="ARBA00022842"/>
    </source>
</evidence>